<dbReference type="EMBL" id="LAZR01003285">
    <property type="protein sequence ID" value="KKN19965.1"/>
    <property type="molecule type" value="Genomic_DNA"/>
</dbReference>
<gene>
    <name evidence="2" type="ORF">LCGC14_0940460</name>
</gene>
<protein>
    <recommendedName>
        <fullName evidence="1">Endonuclease GajA/Old nuclease/RecF-like AAA domain-containing protein</fullName>
    </recommendedName>
</protein>
<evidence type="ECO:0000313" key="2">
    <source>
        <dbReference type="EMBL" id="KKN19965.1"/>
    </source>
</evidence>
<feature type="domain" description="Endonuclease GajA/Old nuclease/RecF-like AAA" evidence="1">
    <location>
        <begin position="1"/>
        <end position="150"/>
    </location>
</feature>
<dbReference type="InterPro" id="IPR027417">
    <property type="entry name" value="P-loop_NTPase"/>
</dbReference>
<organism evidence="2">
    <name type="scientific">marine sediment metagenome</name>
    <dbReference type="NCBI Taxonomy" id="412755"/>
    <lineage>
        <taxon>unclassified sequences</taxon>
        <taxon>metagenomes</taxon>
        <taxon>ecological metagenomes</taxon>
    </lineage>
</organism>
<dbReference type="SUPFAM" id="SSF52540">
    <property type="entry name" value="P-loop containing nucleoside triphosphate hydrolases"/>
    <property type="match status" value="1"/>
</dbReference>
<feature type="non-terminal residue" evidence="2">
    <location>
        <position position="155"/>
    </location>
</feature>
<dbReference type="AlphaFoldDB" id="A0A0F9NK71"/>
<accession>A0A0F9NK71</accession>
<dbReference type="Gene3D" id="3.40.50.300">
    <property type="entry name" value="P-loop containing nucleotide triphosphate hydrolases"/>
    <property type="match status" value="1"/>
</dbReference>
<reference evidence="2" key="1">
    <citation type="journal article" date="2015" name="Nature">
        <title>Complex archaea that bridge the gap between prokaryotes and eukaryotes.</title>
        <authorList>
            <person name="Spang A."/>
            <person name="Saw J.H."/>
            <person name="Jorgensen S.L."/>
            <person name="Zaremba-Niedzwiedzka K."/>
            <person name="Martijn J."/>
            <person name="Lind A.E."/>
            <person name="van Eijk R."/>
            <person name="Schleper C."/>
            <person name="Guy L."/>
            <person name="Ettema T.J."/>
        </authorList>
    </citation>
    <scope>NUCLEOTIDE SEQUENCE</scope>
</reference>
<dbReference type="Pfam" id="PF13175">
    <property type="entry name" value="AAA_15"/>
    <property type="match status" value="1"/>
</dbReference>
<evidence type="ECO:0000259" key="1">
    <source>
        <dbReference type="Pfam" id="PF13175"/>
    </source>
</evidence>
<proteinExistence type="predicted"/>
<comment type="caution">
    <text evidence="2">The sequence shown here is derived from an EMBL/GenBank/DDBJ whole genome shotgun (WGS) entry which is preliminary data.</text>
</comment>
<name>A0A0F9NK71_9ZZZZ</name>
<sequence length="155" mass="18278">MHIKKVQAQNFKSFKKLDFDLKKINILLGPNNSGKSNIIKLFLLLKQTYISNLQSPLILNGNIISFGSYKHISYRFLNEPIQISLIITNPYEIFYPLHHIREVEEISEDTLIKIETEYQFDSETKKIKTNFIKINDLNSKINLFEYNLKKNEIKI</sequence>
<dbReference type="InterPro" id="IPR041685">
    <property type="entry name" value="AAA_GajA/Old/RecF-like"/>
</dbReference>